<accession>A0A9P6GAU0</accession>
<evidence type="ECO:0000313" key="3">
    <source>
        <dbReference type="EMBL" id="KAF9730834.1"/>
    </source>
</evidence>
<evidence type="ECO:0000313" key="4">
    <source>
        <dbReference type="Proteomes" id="UP000756921"/>
    </source>
</evidence>
<keyword evidence="4" id="KW-1185">Reference proteome</keyword>
<organism evidence="3 4">
    <name type="scientific">Paraphaeosphaeria minitans</name>
    <dbReference type="NCBI Taxonomy" id="565426"/>
    <lineage>
        <taxon>Eukaryota</taxon>
        <taxon>Fungi</taxon>
        <taxon>Dikarya</taxon>
        <taxon>Ascomycota</taxon>
        <taxon>Pezizomycotina</taxon>
        <taxon>Dothideomycetes</taxon>
        <taxon>Pleosporomycetidae</taxon>
        <taxon>Pleosporales</taxon>
        <taxon>Massarineae</taxon>
        <taxon>Didymosphaeriaceae</taxon>
        <taxon>Paraphaeosphaeria</taxon>
    </lineage>
</organism>
<dbReference type="AlphaFoldDB" id="A0A9P6GAU0"/>
<dbReference type="PANTHER" id="PTHR48107:SF7">
    <property type="entry name" value="RE15974P"/>
    <property type="match status" value="1"/>
</dbReference>
<protein>
    <submittedName>
        <fullName evidence="3">Short-chain dehydrogenase reductase sdr</fullName>
    </submittedName>
</protein>
<comment type="caution">
    <text evidence="3">The sequence shown here is derived from an EMBL/GenBank/DDBJ whole genome shotgun (WGS) entry which is preliminary data.</text>
</comment>
<reference evidence="3" key="1">
    <citation type="journal article" date="2020" name="Mol. Plant Microbe Interact.">
        <title>Genome Sequence of the Biocontrol Agent Coniothyrium minitans strain Conio (IMI 134523).</title>
        <authorList>
            <person name="Patel D."/>
            <person name="Shittu T.A."/>
            <person name="Baroncelli R."/>
            <person name="Muthumeenakshi S."/>
            <person name="Osborne T.H."/>
            <person name="Janganan T.K."/>
            <person name="Sreenivasaprasad S."/>
        </authorList>
    </citation>
    <scope>NUCLEOTIDE SEQUENCE</scope>
    <source>
        <strain evidence="3">Conio</strain>
    </source>
</reference>
<dbReference type="SUPFAM" id="SSF51735">
    <property type="entry name" value="NAD(P)-binding Rossmann-fold domains"/>
    <property type="match status" value="1"/>
</dbReference>
<dbReference type="Proteomes" id="UP000756921">
    <property type="component" value="Unassembled WGS sequence"/>
</dbReference>
<evidence type="ECO:0000256" key="2">
    <source>
        <dbReference type="ARBA" id="ARBA00023002"/>
    </source>
</evidence>
<dbReference type="PANTHER" id="PTHR48107">
    <property type="entry name" value="NADPH-DEPENDENT ALDEHYDE REDUCTASE-LIKE PROTEIN, CHLOROPLASTIC-RELATED"/>
    <property type="match status" value="1"/>
</dbReference>
<evidence type="ECO:0000256" key="1">
    <source>
        <dbReference type="ARBA" id="ARBA00006484"/>
    </source>
</evidence>
<proteinExistence type="inferred from homology"/>
<comment type="similarity">
    <text evidence="1">Belongs to the short-chain dehydrogenases/reductases (SDR) family.</text>
</comment>
<dbReference type="EMBL" id="WJXW01000013">
    <property type="protein sequence ID" value="KAF9730834.1"/>
    <property type="molecule type" value="Genomic_DNA"/>
</dbReference>
<dbReference type="Gene3D" id="3.40.50.720">
    <property type="entry name" value="NAD(P)-binding Rossmann-like Domain"/>
    <property type="match status" value="1"/>
</dbReference>
<sequence>MHGPLQNNVAIVTGSASGINRAIALLYAAEGAVVVNDLKESSRLADAEGTDGRLTTVQEIQKSGGRAVFVRAKIVVSADVEALLEVIYEAQQEKILNVNLKGVF</sequence>
<keyword evidence="2" id="KW-0560">Oxidoreductase</keyword>
<dbReference type="GO" id="GO:0016614">
    <property type="term" value="F:oxidoreductase activity, acting on CH-OH group of donors"/>
    <property type="evidence" value="ECO:0007669"/>
    <property type="project" value="UniProtKB-ARBA"/>
</dbReference>
<dbReference type="OrthoDB" id="1669814at2759"/>
<dbReference type="InterPro" id="IPR036291">
    <property type="entry name" value="NAD(P)-bd_dom_sf"/>
</dbReference>
<name>A0A9P6GAU0_9PLEO</name>
<gene>
    <name evidence="3" type="ORF">PMIN01_10792</name>
</gene>